<evidence type="ECO:0000313" key="1">
    <source>
        <dbReference type="EMBL" id="QNP50691.1"/>
    </source>
</evidence>
<gene>
    <name evidence="1" type="ORF">H9K75_03970</name>
</gene>
<protein>
    <submittedName>
        <fullName evidence="1">Uncharacterized protein</fullName>
    </submittedName>
</protein>
<dbReference type="AlphaFoldDB" id="A0A7H0GQX5"/>
<dbReference type="EMBL" id="CP060783">
    <property type="protein sequence ID" value="QNP50691.1"/>
    <property type="molecule type" value="Genomic_DNA"/>
</dbReference>
<name>A0A7H0GQX5_9BURK</name>
<sequence>MSHLIDTMAYTGQTPWHQLGHALLKKQSIDVMQWKIQEISVRYMATVDADAMSGKALDLQSNGALPRCHPCRLVWSPQ</sequence>
<keyword evidence="2" id="KW-1185">Reference proteome</keyword>
<dbReference type="RefSeq" id="WP_187726189.1">
    <property type="nucleotide sequence ID" value="NZ_CP060783.1"/>
</dbReference>
<accession>A0A7H0GQX5</accession>
<dbReference type="KEGG" id="daer:H9K75_03970"/>
<proteinExistence type="predicted"/>
<evidence type="ECO:0000313" key="2">
    <source>
        <dbReference type="Proteomes" id="UP000516028"/>
    </source>
</evidence>
<reference evidence="1 2" key="1">
    <citation type="submission" date="2020-08" db="EMBL/GenBank/DDBJ databases">
        <title>Genome sequence of Diaphorobacter aerolatus KACC 16536T.</title>
        <authorList>
            <person name="Hyun D.-W."/>
            <person name="Bae J.-W."/>
        </authorList>
    </citation>
    <scope>NUCLEOTIDE SEQUENCE [LARGE SCALE GENOMIC DNA]</scope>
    <source>
        <strain evidence="1 2">KACC 16536</strain>
    </source>
</reference>
<dbReference type="Proteomes" id="UP000516028">
    <property type="component" value="Chromosome"/>
</dbReference>
<organism evidence="1 2">
    <name type="scientific">Diaphorobacter aerolatus</name>
    <dbReference type="NCBI Taxonomy" id="1288495"/>
    <lineage>
        <taxon>Bacteria</taxon>
        <taxon>Pseudomonadati</taxon>
        <taxon>Pseudomonadota</taxon>
        <taxon>Betaproteobacteria</taxon>
        <taxon>Burkholderiales</taxon>
        <taxon>Comamonadaceae</taxon>
        <taxon>Diaphorobacter</taxon>
    </lineage>
</organism>